<evidence type="ECO:0000256" key="1">
    <source>
        <dbReference type="SAM" id="SignalP"/>
    </source>
</evidence>
<dbReference type="PANTHER" id="PTHR38847">
    <property type="match status" value="1"/>
</dbReference>
<dbReference type="OrthoDB" id="3432025at2"/>
<gene>
    <name evidence="2" type="ORF">CryarDRAFT_3002</name>
</gene>
<evidence type="ECO:0000313" key="2">
    <source>
        <dbReference type="EMBL" id="EXG81881.1"/>
    </source>
</evidence>
<evidence type="ECO:0000313" key="3">
    <source>
        <dbReference type="Proteomes" id="UP000021053"/>
    </source>
</evidence>
<keyword evidence="3" id="KW-1185">Reference proteome</keyword>
<feature type="chain" id="PRO_5038375043" description="DUF4360 domain-containing protein" evidence="1">
    <location>
        <begin position="23"/>
        <end position="219"/>
    </location>
</feature>
<accession>A0A011AIN6</accession>
<dbReference type="EMBL" id="JFBT01000001">
    <property type="protein sequence ID" value="EXG81881.1"/>
    <property type="molecule type" value="Genomic_DNA"/>
</dbReference>
<sequence>MVCRRWGRVAFAALGVLGVVLATVQPGAAAVRSDDPPPGQFTMEVKRVHGSGCPPGTTTVVGTEDKTAFSLTYSNYTAQSGGGIATSQRRQQCVVTVGVGVPHGYTFGVTRTTFRGYADLAEGATGRLDTQYWFVGLPLTGLIRRELSGEYRDNWQATDDVPLPEVQWMPCRRGMVPLNIETSLAVDAGRMNPDTTSLMTMDATDSEVTTIYNIAWREC</sequence>
<dbReference type="Pfam" id="PF14273">
    <property type="entry name" value="DUF4360"/>
    <property type="match status" value="1"/>
</dbReference>
<dbReference type="Proteomes" id="UP000021053">
    <property type="component" value="Unassembled WGS sequence"/>
</dbReference>
<dbReference type="RefSeq" id="WP_051570220.1">
    <property type="nucleotide sequence ID" value="NZ_KK073874.1"/>
</dbReference>
<organism evidence="2 3">
    <name type="scientific">Cryptosporangium arvum DSM 44712</name>
    <dbReference type="NCBI Taxonomy" id="927661"/>
    <lineage>
        <taxon>Bacteria</taxon>
        <taxon>Bacillati</taxon>
        <taxon>Actinomycetota</taxon>
        <taxon>Actinomycetes</taxon>
        <taxon>Cryptosporangiales</taxon>
        <taxon>Cryptosporangiaceae</taxon>
        <taxon>Cryptosporangium</taxon>
    </lineage>
</organism>
<reference evidence="2 3" key="1">
    <citation type="submission" date="2013-07" db="EMBL/GenBank/DDBJ databases">
        <authorList>
            <consortium name="DOE Joint Genome Institute"/>
            <person name="Eisen J."/>
            <person name="Huntemann M."/>
            <person name="Han J."/>
            <person name="Chen A."/>
            <person name="Kyrpides N."/>
            <person name="Mavromatis K."/>
            <person name="Markowitz V."/>
            <person name="Palaniappan K."/>
            <person name="Ivanova N."/>
            <person name="Schaumberg A."/>
            <person name="Pati A."/>
            <person name="Liolios K."/>
            <person name="Nordberg H.P."/>
            <person name="Cantor M.N."/>
            <person name="Hua S.X."/>
            <person name="Woyke T."/>
        </authorList>
    </citation>
    <scope>NUCLEOTIDE SEQUENCE [LARGE SCALE GENOMIC DNA]</scope>
    <source>
        <strain evidence="2 3">DSM 44712</strain>
    </source>
</reference>
<dbReference type="InterPro" id="IPR025649">
    <property type="entry name" value="DUF4360"/>
</dbReference>
<dbReference type="AlphaFoldDB" id="A0A011AIN6"/>
<dbReference type="PANTHER" id="PTHR38847:SF1">
    <property type="entry name" value="PSEUDOURIDINE SYNTHASE RSUA_RLUA-LIKE DOMAIN-CONTAINING PROTEIN"/>
    <property type="match status" value="1"/>
</dbReference>
<comment type="caution">
    <text evidence="2">The sequence shown here is derived from an EMBL/GenBank/DDBJ whole genome shotgun (WGS) entry which is preliminary data.</text>
</comment>
<evidence type="ECO:0008006" key="4">
    <source>
        <dbReference type="Google" id="ProtNLM"/>
    </source>
</evidence>
<proteinExistence type="predicted"/>
<keyword evidence="1" id="KW-0732">Signal</keyword>
<feature type="signal peptide" evidence="1">
    <location>
        <begin position="1"/>
        <end position="22"/>
    </location>
</feature>
<name>A0A011AIN6_9ACTN</name>
<dbReference type="HOGENOM" id="CLU_083369_1_1_11"/>
<protein>
    <recommendedName>
        <fullName evidence="4">DUF4360 domain-containing protein</fullName>
    </recommendedName>
</protein>